<feature type="region of interest" description="Disordered" evidence="6">
    <location>
        <begin position="1"/>
        <end position="43"/>
    </location>
</feature>
<keyword evidence="1" id="KW-0433">Leucine-rich repeat</keyword>
<dbReference type="Pfam" id="PF13516">
    <property type="entry name" value="LRR_6"/>
    <property type="match status" value="3"/>
</dbReference>
<comment type="similarity">
    <text evidence="3">Belongs to the PPP1R37 family.</text>
</comment>
<feature type="compositionally biased region" description="Polar residues" evidence="6">
    <location>
        <begin position="632"/>
        <end position="650"/>
    </location>
</feature>
<evidence type="ECO:0000313" key="7">
    <source>
        <dbReference type="EMBL" id="CAK8694768.1"/>
    </source>
</evidence>
<feature type="compositionally biased region" description="Polar residues" evidence="6">
    <location>
        <begin position="609"/>
        <end position="620"/>
    </location>
</feature>
<dbReference type="PANTHER" id="PTHR24112">
    <property type="entry name" value="LEUCINE-RICH REPEAT, ISOFORM F-RELATED"/>
    <property type="match status" value="1"/>
</dbReference>
<feature type="region of interest" description="Disordered" evidence="6">
    <location>
        <begin position="608"/>
        <end position="690"/>
    </location>
</feature>
<dbReference type="InterPro" id="IPR051279">
    <property type="entry name" value="PP1-Reg/Actin-Interact_Protein"/>
</dbReference>
<dbReference type="SMART" id="SM00368">
    <property type="entry name" value="LRR_RI"/>
    <property type="match status" value="6"/>
</dbReference>
<evidence type="ECO:0000256" key="4">
    <source>
        <dbReference type="ARBA" id="ARBA00040684"/>
    </source>
</evidence>
<evidence type="ECO:0000256" key="1">
    <source>
        <dbReference type="ARBA" id="ARBA00022614"/>
    </source>
</evidence>
<keyword evidence="8" id="KW-1185">Reference proteome</keyword>
<organism evidence="7 8">
    <name type="scientific">Clavelina lepadiformis</name>
    <name type="common">Light-bulb sea squirt</name>
    <name type="synonym">Ascidia lepadiformis</name>
    <dbReference type="NCBI Taxonomy" id="159417"/>
    <lineage>
        <taxon>Eukaryota</taxon>
        <taxon>Metazoa</taxon>
        <taxon>Chordata</taxon>
        <taxon>Tunicata</taxon>
        <taxon>Ascidiacea</taxon>
        <taxon>Aplousobranchia</taxon>
        <taxon>Clavelinidae</taxon>
        <taxon>Clavelina</taxon>
    </lineage>
</organism>
<feature type="region of interest" description="Disordered" evidence="6">
    <location>
        <begin position="575"/>
        <end position="595"/>
    </location>
</feature>
<accession>A0ABP0GTX7</accession>
<feature type="compositionally biased region" description="Acidic residues" evidence="6">
    <location>
        <begin position="675"/>
        <end position="688"/>
    </location>
</feature>
<dbReference type="InterPro" id="IPR032675">
    <property type="entry name" value="LRR_dom_sf"/>
</dbReference>
<dbReference type="CDD" id="cd00116">
    <property type="entry name" value="LRR_RI"/>
    <property type="match status" value="1"/>
</dbReference>
<sequence>MDRGESENDASSKAMTLNSPEVITSKNHSFLPNDPQDIVPDMSTSFKRDGISSILSREYKMKNASRRVSFPEDDKIISGYGEPRNPWAHAKSTSTEELIQAYTQSCQQWGVKPITKLLVQLQEIRDFSVRAHSLTLKGEKLDSKVVETLEAVFRRVQFVIMDLEATNLDDDSAAALFDMIEYYESAVNVLVGFNKNLGTRGWQAAAHMMRKMSCLRLFDGHGVPLTDQAVPFVGRALRLSNTVVTLHLECATLSGRPMLLIVAALRMNVTLRELFLADNRLISTDALQLANLLKFNSVLQLLDVRNNHIQDAGLCHICAGLMSQSQTNPGGLQTLVLWNNQLSYQSMGKLAMALKYTNTLSTLNLGQNVLGDDGAAKLKEGLLHNHSLLRLGMVGTKLSCEGAIALAEFLAETPRIIRLDMRNNDIQVGGLMALSLAFKINYSLLRLDIDKPSSKEVLKELVEKQDSLLKDIHAYAARNKEQALQRVLNVQMERQKKTDEEKTHGFRYMDMTNSAIASSQNNSNNKTNVATNSKQVCNSQLLECHIDDSPMNSPALLPTNSVSYHQVSPVMFSSSEMEKRAAQTKSDADATTQQEDVEERLVDGGVHQNKAQSQLPSSGESQHKEDEPAIDPQSSEVDTEVMTPSKNQPIIATEEDEKLDEVAKSSLENIKPSIDEDSTTGSEVEENTETLARSEAIDADCSSSDKTETVAGLQESNVTITHFDLSLFPKD</sequence>
<dbReference type="PANTHER" id="PTHR24112:SF9">
    <property type="entry name" value="PROTEIN PHOSPHATASE 1 REGULATORY SUBUNIT 37"/>
    <property type="match status" value="1"/>
</dbReference>
<dbReference type="Proteomes" id="UP001642483">
    <property type="component" value="Unassembled WGS sequence"/>
</dbReference>
<dbReference type="InterPro" id="IPR001611">
    <property type="entry name" value="Leu-rich_rpt"/>
</dbReference>
<protein>
    <recommendedName>
        <fullName evidence="4">Protein phosphatase 1 regulatory subunit 37</fullName>
    </recommendedName>
    <alternativeName>
        <fullName evidence="5">Leucine-rich repeat-containing protein 68</fullName>
    </alternativeName>
</protein>
<evidence type="ECO:0000256" key="6">
    <source>
        <dbReference type="SAM" id="MobiDB-lite"/>
    </source>
</evidence>
<evidence type="ECO:0000256" key="5">
    <source>
        <dbReference type="ARBA" id="ARBA00041209"/>
    </source>
</evidence>
<dbReference type="SUPFAM" id="SSF52047">
    <property type="entry name" value="RNI-like"/>
    <property type="match status" value="1"/>
</dbReference>
<name>A0ABP0GTX7_CLALP</name>
<dbReference type="Gene3D" id="3.80.10.10">
    <property type="entry name" value="Ribonuclease Inhibitor"/>
    <property type="match status" value="3"/>
</dbReference>
<proteinExistence type="inferred from homology"/>
<comment type="caution">
    <text evidence="7">The sequence shown here is derived from an EMBL/GenBank/DDBJ whole genome shotgun (WGS) entry which is preliminary data.</text>
</comment>
<feature type="compositionally biased region" description="Polar residues" evidence="6">
    <location>
        <begin position="583"/>
        <end position="594"/>
    </location>
</feature>
<evidence type="ECO:0000256" key="3">
    <source>
        <dbReference type="ARBA" id="ARBA00038315"/>
    </source>
</evidence>
<evidence type="ECO:0000256" key="2">
    <source>
        <dbReference type="ARBA" id="ARBA00022737"/>
    </source>
</evidence>
<reference evidence="7 8" key="1">
    <citation type="submission" date="2024-02" db="EMBL/GenBank/DDBJ databases">
        <authorList>
            <person name="Daric V."/>
            <person name="Darras S."/>
        </authorList>
    </citation>
    <scope>NUCLEOTIDE SEQUENCE [LARGE SCALE GENOMIC DNA]</scope>
</reference>
<gene>
    <name evidence="7" type="ORF">CVLEPA_LOCUS28109</name>
</gene>
<dbReference type="EMBL" id="CAWYQH010000141">
    <property type="protein sequence ID" value="CAK8694768.1"/>
    <property type="molecule type" value="Genomic_DNA"/>
</dbReference>
<keyword evidence="2" id="KW-0677">Repeat</keyword>
<feature type="compositionally biased region" description="Polar residues" evidence="6">
    <location>
        <begin position="9"/>
        <end position="30"/>
    </location>
</feature>
<evidence type="ECO:0000313" key="8">
    <source>
        <dbReference type="Proteomes" id="UP001642483"/>
    </source>
</evidence>